<evidence type="ECO:0000256" key="3">
    <source>
        <dbReference type="ARBA" id="ARBA00022801"/>
    </source>
</evidence>
<protein>
    <submittedName>
        <fullName evidence="9">NlpC/P60 family protein</fullName>
    </submittedName>
</protein>
<evidence type="ECO:0000313" key="9">
    <source>
        <dbReference type="EMBL" id="MDF2257117.1"/>
    </source>
</evidence>
<dbReference type="PANTHER" id="PTHR47359">
    <property type="entry name" value="PEPTIDOGLYCAN DL-ENDOPEPTIDASE CWLO"/>
    <property type="match status" value="1"/>
</dbReference>
<evidence type="ECO:0000256" key="2">
    <source>
        <dbReference type="ARBA" id="ARBA00022670"/>
    </source>
</evidence>
<organism evidence="9 10">
    <name type="scientific">Streptantibioticus ferralitis</name>
    <dbReference type="NCBI Taxonomy" id="236510"/>
    <lineage>
        <taxon>Bacteria</taxon>
        <taxon>Bacillati</taxon>
        <taxon>Actinomycetota</taxon>
        <taxon>Actinomycetes</taxon>
        <taxon>Kitasatosporales</taxon>
        <taxon>Streptomycetaceae</taxon>
        <taxon>Streptantibioticus</taxon>
    </lineage>
</organism>
<gene>
    <name evidence="9" type="ORF">P2L57_15675</name>
</gene>
<name>A0ABT5Z0B6_9ACTN</name>
<dbReference type="Gene3D" id="6.10.250.3150">
    <property type="match status" value="1"/>
</dbReference>
<feature type="signal peptide" evidence="7">
    <location>
        <begin position="1"/>
        <end position="38"/>
    </location>
</feature>
<feature type="region of interest" description="Disordered" evidence="6">
    <location>
        <begin position="209"/>
        <end position="234"/>
    </location>
</feature>
<reference evidence="9 10" key="1">
    <citation type="submission" date="2023-03" db="EMBL/GenBank/DDBJ databases">
        <title>Draft genome sequence of type strain Streptomyces ferralitis JCM 14344.</title>
        <authorList>
            <person name="Klaysubun C."/>
            <person name="Duangmal K."/>
        </authorList>
    </citation>
    <scope>NUCLEOTIDE SEQUENCE [LARGE SCALE GENOMIC DNA]</scope>
    <source>
        <strain evidence="9 10">JCM 14344</strain>
    </source>
</reference>
<dbReference type="EMBL" id="JARHTQ010000008">
    <property type="protein sequence ID" value="MDF2257117.1"/>
    <property type="molecule type" value="Genomic_DNA"/>
</dbReference>
<feature type="compositionally biased region" description="Low complexity" evidence="6">
    <location>
        <begin position="218"/>
        <end position="234"/>
    </location>
</feature>
<evidence type="ECO:0000256" key="1">
    <source>
        <dbReference type="ARBA" id="ARBA00007074"/>
    </source>
</evidence>
<comment type="similarity">
    <text evidence="1">Belongs to the peptidase C40 family.</text>
</comment>
<evidence type="ECO:0000256" key="4">
    <source>
        <dbReference type="ARBA" id="ARBA00022807"/>
    </source>
</evidence>
<evidence type="ECO:0000256" key="5">
    <source>
        <dbReference type="SAM" id="Coils"/>
    </source>
</evidence>
<proteinExistence type="inferred from homology"/>
<evidence type="ECO:0000256" key="7">
    <source>
        <dbReference type="SAM" id="SignalP"/>
    </source>
</evidence>
<keyword evidence="2" id="KW-0645">Protease</keyword>
<dbReference type="RefSeq" id="WP_275814551.1">
    <property type="nucleotide sequence ID" value="NZ_BAAANM010000003.1"/>
</dbReference>
<evidence type="ECO:0000313" key="10">
    <source>
        <dbReference type="Proteomes" id="UP001220022"/>
    </source>
</evidence>
<dbReference type="PANTHER" id="PTHR47359:SF3">
    <property type="entry name" value="NLP_P60 DOMAIN-CONTAINING PROTEIN-RELATED"/>
    <property type="match status" value="1"/>
</dbReference>
<dbReference type="Gene3D" id="3.90.1720.10">
    <property type="entry name" value="endopeptidase domain like (from Nostoc punctiforme)"/>
    <property type="match status" value="1"/>
</dbReference>
<dbReference type="Pfam" id="PF00877">
    <property type="entry name" value="NLPC_P60"/>
    <property type="match status" value="1"/>
</dbReference>
<keyword evidence="3" id="KW-0378">Hydrolase</keyword>
<dbReference type="InterPro" id="IPR000064">
    <property type="entry name" value="NLP_P60_dom"/>
</dbReference>
<evidence type="ECO:0000256" key="6">
    <source>
        <dbReference type="SAM" id="MobiDB-lite"/>
    </source>
</evidence>
<comment type="caution">
    <text evidence="9">The sequence shown here is derived from an EMBL/GenBank/DDBJ whole genome shotgun (WGS) entry which is preliminary data.</text>
</comment>
<keyword evidence="7" id="KW-0732">Signal</keyword>
<dbReference type="Proteomes" id="UP001220022">
    <property type="component" value="Unassembled WGS sequence"/>
</dbReference>
<evidence type="ECO:0000259" key="8">
    <source>
        <dbReference type="PROSITE" id="PS51935"/>
    </source>
</evidence>
<dbReference type="PROSITE" id="PS51935">
    <property type="entry name" value="NLPC_P60"/>
    <property type="match status" value="1"/>
</dbReference>
<dbReference type="InterPro" id="IPR038765">
    <property type="entry name" value="Papain-like_cys_pep_sf"/>
</dbReference>
<dbReference type="InterPro" id="IPR051794">
    <property type="entry name" value="PG_Endopeptidase_C40"/>
</dbReference>
<accession>A0ABT5Z0B6</accession>
<sequence length="360" mass="37725">MATHRRPAQPGLVRVTRFAVFSAAAAAAAVFSTVPAGATSQDSPGEVKSRVDGLYQQSEQATEKYDAAQERAARLRGELNTLQGELARSQDEVNRMRDALGKVAGAQYRGGGVDPELALLLSSDPGDYLDRASTLDRIDSRRVEQLHALQDAQRTLAQQHDQAAAKLAELDRVRGALEDHKRTVQDKLAEAQRLLGSLPAAQQAAIGFGPAADNRTNSPGADSASGSASGPAGDRAAGLADLVPLGGRAAQAVAAAKTAIGSPYAWGSSGPGAFDCSGLMYWSYQHAGMTLPRTSQEQMSAGHRVPLGQARPGDLIIYHNDASHVGMYVGGGKVIHAPYPGARVRYDSVGMMPVAAVVRP</sequence>
<keyword evidence="4" id="KW-0788">Thiol protease</keyword>
<feature type="domain" description="NlpC/P60" evidence="8">
    <location>
        <begin position="246"/>
        <end position="360"/>
    </location>
</feature>
<dbReference type="SUPFAM" id="SSF54001">
    <property type="entry name" value="Cysteine proteinases"/>
    <property type="match status" value="1"/>
</dbReference>
<keyword evidence="5" id="KW-0175">Coiled coil</keyword>
<keyword evidence="10" id="KW-1185">Reference proteome</keyword>
<feature type="chain" id="PRO_5045210442" evidence="7">
    <location>
        <begin position="39"/>
        <end position="360"/>
    </location>
</feature>
<feature type="coiled-coil region" evidence="5">
    <location>
        <begin position="51"/>
        <end position="99"/>
    </location>
</feature>